<dbReference type="OrthoDB" id="761538at2759"/>
<dbReference type="InterPro" id="IPR050238">
    <property type="entry name" value="DNA_Rep/Repair_Clamp_Loader"/>
</dbReference>
<keyword evidence="8" id="KW-1185">Reference proteome</keyword>
<dbReference type="Pfam" id="PF13177">
    <property type="entry name" value="DNA_pol3_delta2"/>
    <property type="match status" value="1"/>
</dbReference>
<accession>A0A4P9XAX1</accession>
<dbReference type="PANTHER" id="PTHR11669:SF1">
    <property type="entry name" value="REPLICATION FACTOR C SUBUNIT 3"/>
    <property type="match status" value="1"/>
</dbReference>
<reference evidence="8" key="1">
    <citation type="journal article" date="2018" name="Nat. Microbiol.">
        <title>Leveraging single-cell genomics to expand the fungal tree of life.</title>
        <authorList>
            <person name="Ahrendt S.R."/>
            <person name="Quandt C.A."/>
            <person name="Ciobanu D."/>
            <person name="Clum A."/>
            <person name="Salamov A."/>
            <person name="Andreopoulos B."/>
            <person name="Cheng J.F."/>
            <person name="Woyke T."/>
            <person name="Pelin A."/>
            <person name="Henrissat B."/>
            <person name="Reynolds N.K."/>
            <person name="Benny G.L."/>
            <person name="Smith M.E."/>
            <person name="James T.Y."/>
            <person name="Grigoriev I.V."/>
        </authorList>
    </citation>
    <scope>NUCLEOTIDE SEQUENCE [LARGE SCALE GENOMIC DNA]</scope>
    <source>
        <strain evidence="8">ATCC 52028</strain>
    </source>
</reference>
<dbReference type="PANTHER" id="PTHR11669">
    <property type="entry name" value="REPLICATION FACTOR C / DNA POLYMERASE III GAMMA-TAU SUBUNIT"/>
    <property type="match status" value="1"/>
</dbReference>
<dbReference type="FunFam" id="1.20.272.10:FF:000002">
    <property type="entry name" value="Replication factor C subunit 3"/>
    <property type="match status" value="1"/>
</dbReference>
<dbReference type="InterPro" id="IPR027417">
    <property type="entry name" value="P-loop_NTPase"/>
</dbReference>
<dbReference type="InterPro" id="IPR008921">
    <property type="entry name" value="DNA_pol3_clamp-load_cplx_C"/>
</dbReference>
<dbReference type="Pfam" id="PF22534">
    <property type="entry name" value="RFC_C"/>
    <property type="match status" value="1"/>
</dbReference>
<dbReference type="Proteomes" id="UP000274922">
    <property type="component" value="Unassembled WGS sequence"/>
</dbReference>
<dbReference type="Gene3D" id="3.40.50.300">
    <property type="entry name" value="P-loop containing nucleotide triphosphate hydrolases"/>
    <property type="match status" value="1"/>
</dbReference>
<comment type="similarity">
    <text evidence="2">Belongs to the activator 1 small subunits family.</text>
</comment>
<dbReference type="Pfam" id="PF21960">
    <property type="entry name" value="RCF1-5-like_lid"/>
    <property type="match status" value="1"/>
</dbReference>
<evidence type="ECO:0000256" key="3">
    <source>
        <dbReference type="ARBA" id="ARBA00022705"/>
    </source>
</evidence>
<evidence type="ECO:0000313" key="8">
    <source>
        <dbReference type="Proteomes" id="UP000274922"/>
    </source>
</evidence>
<name>A0A4P9XAX1_9FUNG</name>
<dbReference type="EMBL" id="ML014141">
    <property type="protein sequence ID" value="RKP02534.1"/>
    <property type="molecule type" value="Genomic_DNA"/>
</dbReference>
<dbReference type="AlphaFoldDB" id="A0A4P9XAX1"/>
<dbReference type="SMART" id="SM00382">
    <property type="entry name" value="AAA"/>
    <property type="match status" value="1"/>
</dbReference>
<dbReference type="GO" id="GO:0031390">
    <property type="term" value="C:Ctf18 RFC-like complex"/>
    <property type="evidence" value="ECO:0007669"/>
    <property type="project" value="TreeGrafter"/>
</dbReference>
<dbReference type="GO" id="GO:0031389">
    <property type="term" value="C:Rad17 RFC-like complex"/>
    <property type="evidence" value="ECO:0007669"/>
    <property type="project" value="TreeGrafter"/>
</dbReference>
<dbReference type="GO" id="GO:0031391">
    <property type="term" value="C:Elg1 RFC-like complex"/>
    <property type="evidence" value="ECO:0007669"/>
    <property type="project" value="TreeGrafter"/>
</dbReference>
<keyword evidence="3" id="KW-0235">DNA replication</keyword>
<feature type="domain" description="AAA+ ATPase" evidence="6">
    <location>
        <begin position="34"/>
        <end position="190"/>
    </location>
</feature>
<sequence length="366" mass="39984">MSLWVDKYRPSTLDDLDYHPDLTALFQQLASSGDFPHLLLYGPSGAGKKTRASAVLRQIYGPCVEKLKLDVRVFQASASRKLEINVLSSPVHIELTPSDAGIYDRVVVQDLIKELAQTAQVDPSARRAFKVVVINEADTLTRDAQQAMRRTMEKYMANLRIVLLAQSASQIMGPIRSRCLMVRVPAVPAPDVVRVLGNVAKQEGLLLPPAFADHLASAAEGNCRAALLALEAARLEHYPFSAAQPVPVADWKVFCGTVAQSILQEQSPARLMQIRGKLYELLAHCIPADMILKEVMAKLIAGHGVFAGPQAASGLASPSDLTVRVVQEAATAEHRLRQGSKPIFHLEAFVARVMSLYKRQVVELGL</sequence>
<dbReference type="FunFam" id="1.10.8.60:FF:000030">
    <property type="entry name" value="replication factor C subunit 3"/>
    <property type="match status" value="1"/>
</dbReference>
<evidence type="ECO:0000256" key="1">
    <source>
        <dbReference type="ARBA" id="ARBA00004123"/>
    </source>
</evidence>
<proteinExistence type="inferred from homology"/>
<evidence type="ECO:0000256" key="5">
    <source>
        <dbReference type="ARBA" id="ARBA00070185"/>
    </source>
</evidence>
<evidence type="ECO:0000256" key="4">
    <source>
        <dbReference type="ARBA" id="ARBA00023242"/>
    </source>
</evidence>
<dbReference type="InterPro" id="IPR003593">
    <property type="entry name" value="AAA+_ATPase"/>
</dbReference>
<comment type="subcellular location">
    <subcellularLocation>
        <location evidence="1">Nucleus</location>
    </subcellularLocation>
</comment>
<dbReference type="STRING" id="1555241.A0A4P9XAX1"/>
<evidence type="ECO:0000259" key="6">
    <source>
        <dbReference type="SMART" id="SM00382"/>
    </source>
</evidence>
<gene>
    <name evidence="7" type="ORF">CXG81DRAFT_17810</name>
</gene>
<dbReference type="FunFam" id="3.40.50.300:FF:000136">
    <property type="entry name" value="Replication factor C subunit 5"/>
    <property type="match status" value="1"/>
</dbReference>
<organism evidence="7 8">
    <name type="scientific">Caulochytrium protostelioides</name>
    <dbReference type="NCBI Taxonomy" id="1555241"/>
    <lineage>
        <taxon>Eukaryota</taxon>
        <taxon>Fungi</taxon>
        <taxon>Fungi incertae sedis</taxon>
        <taxon>Chytridiomycota</taxon>
        <taxon>Chytridiomycota incertae sedis</taxon>
        <taxon>Chytridiomycetes</taxon>
        <taxon>Caulochytriales</taxon>
        <taxon>Caulochytriaceae</taxon>
        <taxon>Caulochytrium</taxon>
    </lineage>
</organism>
<protein>
    <recommendedName>
        <fullName evidence="5">Replication factor C subunit 5</fullName>
    </recommendedName>
</protein>
<dbReference type="GO" id="GO:0006271">
    <property type="term" value="P:DNA strand elongation involved in DNA replication"/>
    <property type="evidence" value="ECO:0007669"/>
    <property type="project" value="UniProtKB-ARBA"/>
</dbReference>
<evidence type="ECO:0000313" key="7">
    <source>
        <dbReference type="EMBL" id="RKP02534.1"/>
    </source>
</evidence>
<dbReference type="SUPFAM" id="SSF52540">
    <property type="entry name" value="P-loop containing nucleoside triphosphate hydrolases"/>
    <property type="match status" value="1"/>
</dbReference>
<dbReference type="GO" id="GO:0003677">
    <property type="term" value="F:DNA binding"/>
    <property type="evidence" value="ECO:0007669"/>
    <property type="project" value="InterPro"/>
</dbReference>
<dbReference type="Gene3D" id="1.10.8.60">
    <property type="match status" value="1"/>
</dbReference>
<dbReference type="Gene3D" id="1.20.272.10">
    <property type="match status" value="1"/>
</dbReference>
<dbReference type="SUPFAM" id="SSF48019">
    <property type="entry name" value="post-AAA+ oligomerization domain-like"/>
    <property type="match status" value="1"/>
</dbReference>
<keyword evidence="4" id="KW-0539">Nucleus</keyword>
<dbReference type="GO" id="GO:0005663">
    <property type="term" value="C:DNA replication factor C complex"/>
    <property type="evidence" value="ECO:0007669"/>
    <property type="project" value="TreeGrafter"/>
</dbReference>
<evidence type="ECO:0000256" key="2">
    <source>
        <dbReference type="ARBA" id="ARBA00005378"/>
    </source>
</evidence>
<dbReference type="CDD" id="cd00009">
    <property type="entry name" value="AAA"/>
    <property type="match status" value="1"/>
</dbReference>
<dbReference type="GO" id="GO:0003689">
    <property type="term" value="F:DNA clamp loader activity"/>
    <property type="evidence" value="ECO:0007669"/>
    <property type="project" value="TreeGrafter"/>
</dbReference>
<dbReference type="GO" id="GO:0006281">
    <property type="term" value="P:DNA repair"/>
    <property type="evidence" value="ECO:0007669"/>
    <property type="project" value="UniProtKB-ARBA"/>
</dbReference>